<organism evidence="2 3">
    <name type="scientific">Streptomyces coacervatus</name>
    <dbReference type="NCBI Taxonomy" id="647381"/>
    <lineage>
        <taxon>Bacteria</taxon>
        <taxon>Bacillati</taxon>
        <taxon>Actinomycetota</taxon>
        <taxon>Actinomycetes</taxon>
        <taxon>Kitasatosporales</taxon>
        <taxon>Streptomycetaceae</taxon>
        <taxon>Streptomyces</taxon>
    </lineage>
</organism>
<accession>A0ABP7HQ04</accession>
<sequence>MHTTMYDQTRARQPSDQPPGLAGRRAPGPEPLLSPDERDKIVRHLGHAVNTFADTPGQALEEAESAFDEATDALVNALTERRRLLRASWQDQDPETQSAELRLALREYREITGRLLRA</sequence>
<dbReference type="Proteomes" id="UP001501009">
    <property type="component" value="Unassembled WGS sequence"/>
</dbReference>
<keyword evidence="3" id="KW-1185">Reference proteome</keyword>
<evidence type="ECO:0000313" key="3">
    <source>
        <dbReference type="Proteomes" id="UP001501009"/>
    </source>
</evidence>
<protein>
    <submittedName>
        <fullName evidence="2">Uncharacterized protein</fullName>
    </submittedName>
</protein>
<proteinExistence type="predicted"/>
<feature type="compositionally biased region" description="Polar residues" evidence="1">
    <location>
        <begin position="1"/>
        <end position="15"/>
    </location>
</feature>
<evidence type="ECO:0000313" key="2">
    <source>
        <dbReference type="EMBL" id="GAA3799181.1"/>
    </source>
</evidence>
<feature type="region of interest" description="Disordered" evidence="1">
    <location>
        <begin position="1"/>
        <end position="36"/>
    </location>
</feature>
<dbReference type="EMBL" id="BAABDE010000017">
    <property type="protein sequence ID" value="GAA3799181.1"/>
    <property type="molecule type" value="Genomic_DNA"/>
</dbReference>
<gene>
    <name evidence="2" type="ORF">GCM10022403_036420</name>
</gene>
<comment type="caution">
    <text evidence="2">The sequence shown here is derived from an EMBL/GenBank/DDBJ whole genome shotgun (WGS) entry which is preliminary data.</text>
</comment>
<name>A0ABP7HQ04_9ACTN</name>
<reference evidence="3" key="1">
    <citation type="journal article" date="2019" name="Int. J. Syst. Evol. Microbiol.">
        <title>The Global Catalogue of Microorganisms (GCM) 10K type strain sequencing project: providing services to taxonomists for standard genome sequencing and annotation.</title>
        <authorList>
            <consortium name="The Broad Institute Genomics Platform"/>
            <consortium name="The Broad Institute Genome Sequencing Center for Infectious Disease"/>
            <person name="Wu L."/>
            <person name="Ma J."/>
        </authorList>
    </citation>
    <scope>NUCLEOTIDE SEQUENCE [LARGE SCALE GENOMIC DNA]</scope>
    <source>
        <strain evidence="3">JCM 17138</strain>
    </source>
</reference>
<evidence type="ECO:0000256" key="1">
    <source>
        <dbReference type="SAM" id="MobiDB-lite"/>
    </source>
</evidence>